<protein>
    <submittedName>
        <fullName evidence="1">Uncharacterized protein</fullName>
    </submittedName>
</protein>
<sequence>MYKVAALTCRVNSLFFLLINDTQLSCAFEEKKVAALRPNASMCQRTV</sequence>
<evidence type="ECO:0000313" key="1">
    <source>
        <dbReference type="EMBL" id="JAD30272.1"/>
    </source>
</evidence>
<reference evidence="1" key="2">
    <citation type="journal article" date="2015" name="Data Brief">
        <title>Shoot transcriptome of the giant reed, Arundo donax.</title>
        <authorList>
            <person name="Barrero R.A."/>
            <person name="Guerrero F.D."/>
            <person name="Moolhuijzen P."/>
            <person name="Goolsby J.A."/>
            <person name="Tidwell J."/>
            <person name="Bellgard S.E."/>
            <person name="Bellgard M.I."/>
        </authorList>
    </citation>
    <scope>NUCLEOTIDE SEQUENCE</scope>
    <source>
        <tissue evidence="1">Shoot tissue taken approximately 20 cm above the soil surface</tissue>
    </source>
</reference>
<dbReference type="AlphaFoldDB" id="A0A0A8Z5Y8"/>
<accession>A0A0A8Z5Y8</accession>
<organism evidence="1">
    <name type="scientific">Arundo donax</name>
    <name type="common">Giant reed</name>
    <name type="synonym">Donax arundinaceus</name>
    <dbReference type="NCBI Taxonomy" id="35708"/>
    <lineage>
        <taxon>Eukaryota</taxon>
        <taxon>Viridiplantae</taxon>
        <taxon>Streptophyta</taxon>
        <taxon>Embryophyta</taxon>
        <taxon>Tracheophyta</taxon>
        <taxon>Spermatophyta</taxon>
        <taxon>Magnoliopsida</taxon>
        <taxon>Liliopsida</taxon>
        <taxon>Poales</taxon>
        <taxon>Poaceae</taxon>
        <taxon>PACMAD clade</taxon>
        <taxon>Arundinoideae</taxon>
        <taxon>Arundineae</taxon>
        <taxon>Arundo</taxon>
    </lineage>
</organism>
<reference evidence="1" key="1">
    <citation type="submission" date="2014-09" db="EMBL/GenBank/DDBJ databases">
        <authorList>
            <person name="Magalhaes I.L.F."/>
            <person name="Oliveira U."/>
            <person name="Santos F.R."/>
            <person name="Vidigal T.H.D.A."/>
            <person name="Brescovit A.D."/>
            <person name="Santos A.J."/>
        </authorList>
    </citation>
    <scope>NUCLEOTIDE SEQUENCE</scope>
    <source>
        <tissue evidence="1">Shoot tissue taken approximately 20 cm above the soil surface</tissue>
    </source>
</reference>
<proteinExistence type="predicted"/>
<dbReference type="EMBL" id="GBRH01267623">
    <property type="protein sequence ID" value="JAD30272.1"/>
    <property type="molecule type" value="Transcribed_RNA"/>
</dbReference>
<name>A0A0A8Z5Y8_ARUDO</name>